<dbReference type="EMBL" id="CP157484">
    <property type="protein sequence ID" value="XBO37575.1"/>
    <property type="molecule type" value="Genomic_DNA"/>
</dbReference>
<accession>A0AAU7JB77</accession>
<reference evidence="1" key="1">
    <citation type="submission" date="2024-05" db="EMBL/GenBank/DDBJ databases">
        <authorList>
            <person name="Kim S."/>
            <person name="Heo J."/>
            <person name="Choi H."/>
            <person name="Choi Y."/>
            <person name="Kwon S.-W."/>
            <person name="Kim Y."/>
        </authorList>
    </citation>
    <scope>NUCLEOTIDE SEQUENCE</scope>
    <source>
        <strain evidence="1">KACC 23698</strain>
    </source>
</reference>
<gene>
    <name evidence="1" type="ORF">ABEG18_17840</name>
</gene>
<name>A0AAU7JB77_9HYPH</name>
<sequence>MDYGFAVYEPPEPGLPYLAVVLQDGKVVDYITAPSAAEANALLKELAVGLAEAEADTRWLQAGPRD</sequence>
<organism evidence="1">
    <name type="scientific">Alsobacter sp. KACC 23698</name>
    <dbReference type="NCBI Taxonomy" id="3149229"/>
    <lineage>
        <taxon>Bacteria</taxon>
        <taxon>Pseudomonadati</taxon>
        <taxon>Pseudomonadota</taxon>
        <taxon>Alphaproteobacteria</taxon>
        <taxon>Hyphomicrobiales</taxon>
        <taxon>Alsobacteraceae</taxon>
        <taxon>Alsobacter</taxon>
    </lineage>
</organism>
<protein>
    <submittedName>
        <fullName evidence="1">Uncharacterized protein</fullName>
    </submittedName>
</protein>
<dbReference type="RefSeq" id="WP_406854398.1">
    <property type="nucleotide sequence ID" value="NZ_CP157484.1"/>
</dbReference>
<evidence type="ECO:0000313" key="1">
    <source>
        <dbReference type="EMBL" id="XBO37575.1"/>
    </source>
</evidence>
<dbReference type="AlphaFoldDB" id="A0AAU7JB77"/>
<proteinExistence type="predicted"/>